<evidence type="ECO:0000313" key="3">
    <source>
        <dbReference type="Proteomes" id="UP000320762"/>
    </source>
</evidence>
<gene>
    <name evidence="2" type="ORF">BD626DRAFT_534124</name>
</gene>
<evidence type="ECO:0000256" key="1">
    <source>
        <dbReference type="SAM" id="MobiDB-lite"/>
    </source>
</evidence>
<protein>
    <recommendedName>
        <fullName evidence="4">GCM domain-containing protein</fullName>
    </recommendedName>
</protein>
<comment type="caution">
    <text evidence="2">The sequence shown here is derived from an EMBL/GenBank/DDBJ whole genome shotgun (WGS) entry which is preliminary data.</text>
</comment>
<dbReference type="OrthoDB" id="3056903at2759"/>
<dbReference type="EMBL" id="VDMD01000002">
    <property type="protein sequence ID" value="TRM67845.1"/>
    <property type="molecule type" value="Genomic_DNA"/>
</dbReference>
<dbReference type="Proteomes" id="UP000320762">
    <property type="component" value="Unassembled WGS sequence"/>
</dbReference>
<reference evidence="2 3" key="1">
    <citation type="journal article" date="2019" name="New Phytol.">
        <title>Comparative genomics reveals unique wood-decay strategies and fruiting body development in the Schizophyllaceae.</title>
        <authorList>
            <person name="Almasi E."/>
            <person name="Sahu N."/>
            <person name="Krizsan K."/>
            <person name="Balint B."/>
            <person name="Kovacs G.M."/>
            <person name="Kiss B."/>
            <person name="Cseklye J."/>
            <person name="Drula E."/>
            <person name="Henrissat B."/>
            <person name="Nagy I."/>
            <person name="Chovatia M."/>
            <person name="Adam C."/>
            <person name="LaButti K."/>
            <person name="Lipzen A."/>
            <person name="Riley R."/>
            <person name="Grigoriev I.V."/>
            <person name="Nagy L.G."/>
        </authorList>
    </citation>
    <scope>NUCLEOTIDE SEQUENCE [LARGE SCALE GENOMIC DNA]</scope>
    <source>
        <strain evidence="2 3">NL-1724</strain>
    </source>
</reference>
<organism evidence="2 3">
    <name type="scientific">Schizophyllum amplum</name>
    <dbReference type="NCBI Taxonomy" id="97359"/>
    <lineage>
        <taxon>Eukaryota</taxon>
        <taxon>Fungi</taxon>
        <taxon>Dikarya</taxon>
        <taxon>Basidiomycota</taxon>
        <taxon>Agaricomycotina</taxon>
        <taxon>Agaricomycetes</taxon>
        <taxon>Agaricomycetidae</taxon>
        <taxon>Agaricales</taxon>
        <taxon>Schizophyllaceae</taxon>
        <taxon>Schizophyllum</taxon>
    </lineage>
</organism>
<dbReference type="STRING" id="97359.A0A550CST0"/>
<name>A0A550CST0_9AGAR</name>
<sequence length="1805" mass="201351">MALNYFKGIWAAIIKPIIPLSGPEANPSASQTAASSAGSTTHQLPDVVPVFDIHGRVTSYIPRNMSGIATAGWPAAAPTTALDSAAQRAPPAPYIPNVPQALNTPNNIALTPGMSATASAEAAAAISSTTASSGPPIPTPVPPPIGTHAPSPIPSPPTAAAANNNLTFEADAIEWDPWLDGAVSRSHSFGYFTNSQTFMVHWSMTTQGGEAHGNEAQLTWEQGKRTVRKCNGIIVCNECGVVIRPKTKVATIRMQAAQRCPQNDCGGYLRYESCSVSLKYYRYLYGVHIQTSGTHSHRRPTHILHLTKAQKAYLTRIFDEHPNDGPLMLQIGRPGQPSVSDEVDLLINTDRVRAERTQHRRQRHEDFPIAYASFAEQHQDFIIGSEFGDITVVCMQSNFMRSQLVRSQTMDGTCPGIVSDATYKFWREPTCVLIISSFFNATLSRWVPALMTYANGTSATHYYYHFNALFQSIAMEFQQMGSQVTDEVLANVVDFSEAERNGFVMAYVSFRQWEYENGMAEELTATEDDLRATALNLLKGCQQHYRAQVTRVSAISAVVNPARRAEFQRRAHSLVDLTTVADFNAAANSLQSDFPFSRQWLDWWRRAPNARMIFESHRTMPEELWRSLPDTTNAAEAMHSKIYKGIGKEKTLIDGLYALYAFVESLQKTYTAARDGMKIGYGDRRPWDTMKGKIGRTKISRTPGYRRRRTLNDGRPMDTAAQLVGTRTKAPALEAQSAKSPDSRVPQALPGMKWRQNSCWLDTSLQLLHHAIARDAADFTRSFISLSTSAVLSAEHQPIYEFINVTMQRQEIVGTALHRLDLEERTACTEQLSVLRDSLRQELLSKNIIDAGDAGESNLWTWLMTLLSRSPSATRPHDYASVQQLYFAMGYFTWRTCTGNAQAQIPKHHQLTRQARLQYMISLPTSTSVPSMLHYDNHITAWFRDLLSLNQPDPAVGSCWRQRDGHMFCDGAACRKDIVTSIPTVLILLLEGWDDTICASDVQLSIPTELFPLTKTLGRECGLVYNIVGRAYFDPSAAHFWARFTPDGKHVYQYDGLTGGGSSYLQEAMHVKDDLAGDLYISASDAEHPRPVSLVYHLRGGVHAQQVFFKHRTKAIEDKFHGIRLSDAYGPAASAPAGGPRLSADATLLPFASMIAPLYTRLAEDERPWMEGTSSATTDLWIDYNSRSPTFSGPGVSPSQRRRDRLWSRITQAPVGRVSSRDRRPPKAAQAEESGQPKAKKQRTKAPSKSHARTRATATNRDAPPSKKRKASPTAVAEVLPSNKRKKARVLSPPPSALTATQKEGRGKRTGGERPHPSLAAHHGSQDTNSDSNYDFQCRCGLSGRGNDVLRDSTAVEALIQCDTCRSWSHIACQRDGRRATRQQRQTPHLSVTIAQETAEYTSSYHAAGTQPHMKQSIINDWTAKRSYRWKNAFFRDGEFWYPARILNRTDNLWTIKFWRFRHFCSSTTTGSRALVRELGKWTRICDIPDDDDILIGFNNFPYSQEVEDILGPHLQTLSLILAEGHLGRDARLLKIPCIQWLRDSKAKVAGVSASALKRLKDEGSIPFEGPLSPEDRAQISNWISRRVPGASEQSLEWFGKSLAAHAQTILIAARRQAEIIDLLGDDFPAGPGSAVKRVQAIWDIAWKLMREERWSALSKPNGIDVDRECLKIFERKILENSEEAGRAGNWQWGLDAGQHEHNWLPYAGLGEQTVWGSPRSEDTDRDNEECMIGLATDSWIISSEDLWTWILITQTVISARQTNRSAQTNVRDIHVTQVTCDAPMPAAIFWVSALEIRDKEKKFE</sequence>
<proteinExistence type="predicted"/>
<evidence type="ECO:0008006" key="4">
    <source>
        <dbReference type="Google" id="ProtNLM"/>
    </source>
</evidence>
<accession>A0A550CST0</accession>
<feature type="region of interest" description="Disordered" evidence="1">
    <location>
        <begin position="1187"/>
        <end position="1332"/>
    </location>
</feature>
<feature type="compositionally biased region" description="Basic and acidic residues" evidence="1">
    <location>
        <begin position="1303"/>
        <end position="1316"/>
    </location>
</feature>
<feature type="compositionally biased region" description="Basic residues" evidence="1">
    <location>
        <begin position="1238"/>
        <end position="1254"/>
    </location>
</feature>
<evidence type="ECO:0000313" key="2">
    <source>
        <dbReference type="EMBL" id="TRM67845.1"/>
    </source>
</evidence>
<keyword evidence="3" id="KW-1185">Reference proteome</keyword>